<dbReference type="InterPro" id="IPR000182">
    <property type="entry name" value="GNAT_dom"/>
</dbReference>
<keyword evidence="5" id="KW-1185">Reference proteome</keyword>
<dbReference type="PROSITE" id="PS51186">
    <property type="entry name" value="GNAT"/>
    <property type="match status" value="1"/>
</dbReference>
<name>A0ABX1ABX3_9ACTN</name>
<dbReference type="Pfam" id="PF00583">
    <property type="entry name" value="Acetyltransf_1"/>
    <property type="match status" value="1"/>
</dbReference>
<keyword evidence="1" id="KW-0808">Transferase</keyword>
<keyword evidence="2" id="KW-0012">Acyltransferase</keyword>
<evidence type="ECO:0000313" key="4">
    <source>
        <dbReference type="EMBL" id="NJP51314.1"/>
    </source>
</evidence>
<dbReference type="InterPro" id="IPR016181">
    <property type="entry name" value="Acyl_CoA_acyltransferase"/>
</dbReference>
<evidence type="ECO:0000256" key="1">
    <source>
        <dbReference type="ARBA" id="ARBA00022679"/>
    </source>
</evidence>
<dbReference type="Proteomes" id="UP000730591">
    <property type="component" value="Unassembled WGS sequence"/>
</dbReference>
<proteinExistence type="predicted"/>
<organism evidence="4 5">
    <name type="scientific">Streptomyces composti</name>
    <dbReference type="NCBI Taxonomy" id="2720025"/>
    <lineage>
        <taxon>Bacteria</taxon>
        <taxon>Bacillati</taxon>
        <taxon>Actinomycetota</taxon>
        <taxon>Actinomycetes</taxon>
        <taxon>Kitasatosporales</taxon>
        <taxon>Streptomycetaceae</taxon>
        <taxon>Streptomyces</taxon>
    </lineage>
</organism>
<reference evidence="4 5" key="1">
    <citation type="submission" date="2020-03" db="EMBL/GenBank/DDBJ databases">
        <title>WGS of actinomycetes isolated from Thailand.</title>
        <authorList>
            <person name="Thawai C."/>
        </authorList>
    </citation>
    <scope>NUCLEOTIDE SEQUENCE [LARGE SCALE GENOMIC DNA]</scope>
    <source>
        <strain evidence="4 5">SBST2-5</strain>
    </source>
</reference>
<dbReference type="CDD" id="cd04301">
    <property type="entry name" value="NAT_SF"/>
    <property type="match status" value="1"/>
</dbReference>
<gene>
    <name evidence="4" type="ORF">HCJ93_14845</name>
</gene>
<feature type="domain" description="N-acetyltransferase" evidence="3">
    <location>
        <begin position="148"/>
        <end position="294"/>
    </location>
</feature>
<evidence type="ECO:0000313" key="5">
    <source>
        <dbReference type="Proteomes" id="UP000730591"/>
    </source>
</evidence>
<sequence length="294" mass="32588">MAWDDWYLTRDIDDFLARAGDFLRAEPAAHTVHLTVTETLRTRGARSYGDEPPEFGVLEQDQKVRAAFFRTPPHRLCPTPLTPAEADALAGLLHDRGQPLPGVQGDQDTAAAFADAWRRRTGAEVTLHERQRLYRLGELTVPQPVPPGRARTAGPEDRAHLSRWYREFCEAVGDSVYQDPGQWADSRIEQRAVTYWEDPGGEPVAMACLGPQVAGQVRVSCVYTPPALRRRGYAGAATAEASRTARERGAQEVLLFTDLANPTSNALYQRIGYRPVADFALYSFSQPSQPSQPS</sequence>
<dbReference type="SUPFAM" id="SSF55729">
    <property type="entry name" value="Acyl-CoA N-acyltransferases (Nat)"/>
    <property type="match status" value="1"/>
</dbReference>
<comment type="caution">
    <text evidence="4">The sequence shown here is derived from an EMBL/GenBank/DDBJ whole genome shotgun (WGS) entry which is preliminary data.</text>
</comment>
<dbReference type="RefSeq" id="WP_167996165.1">
    <property type="nucleotide sequence ID" value="NZ_JAATEM010000016.1"/>
</dbReference>
<dbReference type="Gene3D" id="3.40.630.30">
    <property type="match status" value="1"/>
</dbReference>
<protein>
    <submittedName>
        <fullName evidence="4">GNAT family N-acetyltransferase</fullName>
    </submittedName>
</protein>
<evidence type="ECO:0000256" key="2">
    <source>
        <dbReference type="ARBA" id="ARBA00023315"/>
    </source>
</evidence>
<dbReference type="PANTHER" id="PTHR43877">
    <property type="entry name" value="AMINOALKYLPHOSPHONATE N-ACETYLTRANSFERASE-RELATED-RELATED"/>
    <property type="match status" value="1"/>
</dbReference>
<dbReference type="InterPro" id="IPR050832">
    <property type="entry name" value="Bact_Acetyltransf"/>
</dbReference>
<dbReference type="EMBL" id="JAATEM010000016">
    <property type="protein sequence ID" value="NJP51314.1"/>
    <property type="molecule type" value="Genomic_DNA"/>
</dbReference>
<evidence type="ECO:0000259" key="3">
    <source>
        <dbReference type="PROSITE" id="PS51186"/>
    </source>
</evidence>
<accession>A0ABX1ABX3</accession>